<reference evidence="2 3" key="1">
    <citation type="journal article" date="2014" name="Int. J. Syst. Evol. Microbiol.">
        <title>Complete genome sequence of Corynebacterium casei LMG S-19264T (=DSM 44701T), isolated from a smear-ripened cheese.</title>
        <authorList>
            <consortium name="US DOE Joint Genome Institute (JGI-PGF)"/>
            <person name="Walter F."/>
            <person name="Albersmeier A."/>
            <person name="Kalinowski J."/>
            <person name="Ruckert C."/>
        </authorList>
    </citation>
    <scope>NUCLEOTIDE SEQUENCE [LARGE SCALE GENOMIC DNA]</scope>
    <source>
        <strain evidence="2 3">CGMCC 1.12925</strain>
    </source>
</reference>
<dbReference type="EMBL" id="BMGL01000002">
    <property type="protein sequence ID" value="GGE04881.1"/>
    <property type="molecule type" value="Genomic_DNA"/>
</dbReference>
<keyword evidence="1" id="KW-0812">Transmembrane</keyword>
<dbReference type="AlphaFoldDB" id="A0A916ZPB8"/>
<evidence type="ECO:0000313" key="3">
    <source>
        <dbReference type="Proteomes" id="UP000599688"/>
    </source>
</evidence>
<keyword evidence="3" id="KW-1185">Reference proteome</keyword>
<dbReference type="Proteomes" id="UP000599688">
    <property type="component" value="Unassembled WGS sequence"/>
</dbReference>
<proteinExistence type="predicted"/>
<comment type="caution">
    <text evidence="2">The sequence shown here is derived from an EMBL/GenBank/DDBJ whole genome shotgun (WGS) entry which is preliminary data.</text>
</comment>
<dbReference type="RefSeq" id="WP_229737150.1">
    <property type="nucleotide sequence ID" value="NZ_BMGL01000002.1"/>
</dbReference>
<accession>A0A916ZPB8</accession>
<feature type="transmembrane region" description="Helical" evidence="1">
    <location>
        <begin position="83"/>
        <end position="100"/>
    </location>
</feature>
<keyword evidence="1" id="KW-1133">Transmembrane helix</keyword>
<evidence type="ECO:0000313" key="2">
    <source>
        <dbReference type="EMBL" id="GGE04881.1"/>
    </source>
</evidence>
<name>A0A916ZPB8_9FLAO</name>
<gene>
    <name evidence="2" type="ORF">GCM10010831_03120</name>
</gene>
<protein>
    <submittedName>
        <fullName evidence="2">Uncharacterized protein</fullName>
    </submittedName>
</protein>
<keyword evidence="1" id="KW-0472">Membrane</keyword>
<feature type="transmembrane region" description="Helical" evidence="1">
    <location>
        <begin position="12"/>
        <end position="35"/>
    </location>
</feature>
<sequence length="101" mass="11428">MKTKNINIKKEIGIGTLVGLIANTIGVFVFSGLFINEFDFERIFVVAYQNQVLNKIIALGAIFNFLPFYLFLKKNLIYRARGVLVATISIAVFTALLYFSR</sequence>
<evidence type="ECO:0000256" key="1">
    <source>
        <dbReference type="SAM" id="Phobius"/>
    </source>
</evidence>
<organism evidence="2 3">
    <name type="scientific">Psychroflexus salis</name>
    <dbReference type="NCBI Taxonomy" id="1526574"/>
    <lineage>
        <taxon>Bacteria</taxon>
        <taxon>Pseudomonadati</taxon>
        <taxon>Bacteroidota</taxon>
        <taxon>Flavobacteriia</taxon>
        <taxon>Flavobacteriales</taxon>
        <taxon>Flavobacteriaceae</taxon>
        <taxon>Psychroflexus</taxon>
    </lineage>
</organism>
<feature type="transmembrane region" description="Helical" evidence="1">
    <location>
        <begin position="55"/>
        <end position="71"/>
    </location>
</feature>